<dbReference type="Proteomes" id="UP000002051">
    <property type="component" value="Unassembled WGS sequence"/>
</dbReference>
<evidence type="ECO:0008006" key="4">
    <source>
        <dbReference type="Google" id="ProtNLM"/>
    </source>
</evidence>
<dbReference type="AlphaFoldDB" id="A0A072U4M4"/>
<dbReference type="HOGENOM" id="CLU_2458242_0_0_1"/>
<evidence type="ECO:0000313" key="2">
    <source>
        <dbReference type="EnsemblPlants" id="KEH24694"/>
    </source>
</evidence>
<accession>A0A072U4M4</accession>
<reference evidence="1 3" key="2">
    <citation type="journal article" date="2014" name="BMC Genomics">
        <title>An improved genome release (version Mt4.0) for the model legume Medicago truncatula.</title>
        <authorList>
            <person name="Tang H."/>
            <person name="Krishnakumar V."/>
            <person name="Bidwell S."/>
            <person name="Rosen B."/>
            <person name="Chan A."/>
            <person name="Zhou S."/>
            <person name="Gentzbittel L."/>
            <person name="Childs K.L."/>
            <person name="Yandell M."/>
            <person name="Gundlach H."/>
            <person name="Mayer K.F."/>
            <person name="Schwartz D.C."/>
            <person name="Town C.D."/>
        </authorList>
    </citation>
    <scope>GENOME REANNOTATION</scope>
    <source>
        <strain evidence="1">A17</strain>
        <strain evidence="2 3">cv. Jemalong A17</strain>
    </source>
</reference>
<keyword evidence="3" id="KW-1185">Reference proteome</keyword>
<evidence type="ECO:0000313" key="1">
    <source>
        <dbReference type="EMBL" id="KEH24694.1"/>
    </source>
</evidence>
<proteinExistence type="predicted"/>
<reference evidence="2" key="3">
    <citation type="submission" date="2015-04" db="UniProtKB">
        <authorList>
            <consortium name="EnsemblPlants"/>
        </authorList>
    </citation>
    <scope>IDENTIFICATION</scope>
    <source>
        <strain evidence="2">cv. Jemalong A17</strain>
    </source>
</reference>
<protein>
    <recommendedName>
        <fullName evidence="4">FBD domain-containing protein</fullName>
    </recommendedName>
</protein>
<sequence>MRDVETFSHDEVKIIELGGCVGNWFEIEFVMNVLKYCHKLQQIIVGPYWRESDTLDWNSYHLWFQSGRRRMSQKLQDKEIVGLEKLVLV</sequence>
<dbReference type="EnsemblPlants" id="KEH24694">
    <property type="protein sequence ID" value="KEH24694"/>
    <property type="gene ID" value="MTR_7g117735"/>
</dbReference>
<reference evidence="1 3" key="1">
    <citation type="journal article" date="2011" name="Nature">
        <title>The Medicago genome provides insight into the evolution of rhizobial symbioses.</title>
        <authorList>
            <person name="Young N.D."/>
            <person name="Debelle F."/>
            <person name="Oldroyd G.E."/>
            <person name="Geurts R."/>
            <person name="Cannon S.B."/>
            <person name="Udvardi M.K."/>
            <person name="Benedito V.A."/>
            <person name="Mayer K.F."/>
            <person name="Gouzy J."/>
            <person name="Schoof H."/>
            <person name="Van de Peer Y."/>
            <person name="Proost S."/>
            <person name="Cook D.R."/>
            <person name="Meyers B.C."/>
            <person name="Spannagl M."/>
            <person name="Cheung F."/>
            <person name="De Mita S."/>
            <person name="Krishnakumar V."/>
            <person name="Gundlach H."/>
            <person name="Zhou S."/>
            <person name="Mudge J."/>
            <person name="Bharti A.K."/>
            <person name="Murray J.D."/>
            <person name="Naoumkina M.A."/>
            <person name="Rosen B."/>
            <person name="Silverstein K.A."/>
            <person name="Tang H."/>
            <person name="Rombauts S."/>
            <person name="Zhao P.X."/>
            <person name="Zhou P."/>
            <person name="Barbe V."/>
            <person name="Bardou P."/>
            <person name="Bechner M."/>
            <person name="Bellec A."/>
            <person name="Berger A."/>
            <person name="Berges H."/>
            <person name="Bidwell S."/>
            <person name="Bisseling T."/>
            <person name="Choisne N."/>
            <person name="Couloux A."/>
            <person name="Denny R."/>
            <person name="Deshpande S."/>
            <person name="Dai X."/>
            <person name="Doyle J.J."/>
            <person name="Dudez A.M."/>
            <person name="Farmer A.D."/>
            <person name="Fouteau S."/>
            <person name="Franken C."/>
            <person name="Gibelin C."/>
            <person name="Gish J."/>
            <person name="Goldstein S."/>
            <person name="Gonzalez A.J."/>
            <person name="Green P.J."/>
            <person name="Hallab A."/>
            <person name="Hartog M."/>
            <person name="Hua A."/>
            <person name="Humphray S.J."/>
            <person name="Jeong D.H."/>
            <person name="Jing Y."/>
            <person name="Jocker A."/>
            <person name="Kenton S.M."/>
            <person name="Kim D.J."/>
            <person name="Klee K."/>
            <person name="Lai H."/>
            <person name="Lang C."/>
            <person name="Lin S."/>
            <person name="Macmil S.L."/>
            <person name="Magdelenat G."/>
            <person name="Matthews L."/>
            <person name="McCorrison J."/>
            <person name="Monaghan E.L."/>
            <person name="Mun J.H."/>
            <person name="Najar F.Z."/>
            <person name="Nicholson C."/>
            <person name="Noirot C."/>
            <person name="O'Bleness M."/>
            <person name="Paule C.R."/>
            <person name="Poulain J."/>
            <person name="Prion F."/>
            <person name="Qin B."/>
            <person name="Qu C."/>
            <person name="Retzel E.F."/>
            <person name="Riddle C."/>
            <person name="Sallet E."/>
            <person name="Samain S."/>
            <person name="Samson N."/>
            <person name="Sanders I."/>
            <person name="Saurat O."/>
            <person name="Scarpelli C."/>
            <person name="Schiex T."/>
            <person name="Segurens B."/>
            <person name="Severin A.J."/>
            <person name="Sherrier D.J."/>
            <person name="Shi R."/>
            <person name="Sims S."/>
            <person name="Singer S.R."/>
            <person name="Sinharoy S."/>
            <person name="Sterck L."/>
            <person name="Viollet A."/>
            <person name="Wang B.B."/>
            <person name="Wang K."/>
            <person name="Wang M."/>
            <person name="Wang X."/>
            <person name="Warfsmann J."/>
            <person name="Weissenbach J."/>
            <person name="White D.D."/>
            <person name="White J.D."/>
            <person name="Wiley G.B."/>
            <person name="Wincker P."/>
            <person name="Xing Y."/>
            <person name="Yang L."/>
            <person name="Yao Z."/>
            <person name="Ying F."/>
            <person name="Zhai J."/>
            <person name="Zhou L."/>
            <person name="Zuber A."/>
            <person name="Denarie J."/>
            <person name="Dixon R.A."/>
            <person name="May G.D."/>
            <person name="Schwartz D.C."/>
            <person name="Rogers J."/>
            <person name="Quetier F."/>
            <person name="Town C.D."/>
            <person name="Roe B.A."/>
        </authorList>
    </citation>
    <scope>NUCLEOTIDE SEQUENCE [LARGE SCALE GENOMIC DNA]</scope>
    <source>
        <strain evidence="1">A17</strain>
        <strain evidence="2 3">cv. Jemalong A17</strain>
    </source>
</reference>
<evidence type="ECO:0000313" key="3">
    <source>
        <dbReference type="Proteomes" id="UP000002051"/>
    </source>
</evidence>
<organism evidence="1 3">
    <name type="scientific">Medicago truncatula</name>
    <name type="common">Barrel medic</name>
    <name type="synonym">Medicago tribuloides</name>
    <dbReference type="NCBI Taxonomy" id="3880"/>
    <lineage>
        <taxon>Eukaryota</taxon>
        <taxon>Viridiplantae</taxon>
        <taxon>Streptophyta</taxon>
        <taxon>Embryophyta</taxon>
        <taxon>Tracheophyta</taxon>
        <taxon>Spermatophyta</taxon>
        <taxon>Magnoliopsida</taxon>
        <taxon>eudicotyledons</taxon>
        <taxon>Gunneridae</taxon>
        <taxon>Pentapetalae</taxon>
        <taxon>rosids</taxon>
        <taxon>fabids</taxon>
        <taxon>Fabales</taxon>
        <taxon>Fabaceae</taxon>
        <taxon>Papilionoideae</taxon>
        <taxon>50 kb inversion clade</taxon>
        <taxon>NPAAA clade</taxon>
        <taxon>Hologalegina</taxon>
        <taxon>IRL clade</taxon>
        <taxon>Trifolieae</taxon>
        <taxon>Medicago</taxon>
    </lineage>
</organism>
<name>A0A072U4M4_MEDTR</name>
<gene>
    <name evidence="1" type="ordered locus">MTR_7g117735</name>
</gene>
<dbReference type="EMBL" id="CM001223">
    <property type="protein sequence ID" value="KEH24694.1"/>
    <property type="molecule type" value="Genomic_DNA"/>
</dbReference>